<accession>A0AA35JP06</accession>
<sequence length="124" mass="13687">MGFCMLDKRQHVFCQICALWSQRARSRLHCPQIERLLAYTGSFLSKCPTGNTDFADFSPPPAAPSASFHTILKDPLTLGNTVECIAGGWEELAKVTPSIHPLPQMLSGESPEHNSVQRLLLPLL</sequence>
<organism evidence="1 2">
    <name type="scientific">Podarcis lilfordi</name>
    <name type="common">Lilford's wall lizard</name>
    <dbReference type="NCBI Taxonomy" id="74358"/>
    <lineage>
        <taxon>Eukaryota</taxon>
        <taxon>Metazoa</taxon>
        <taxon>Chordata</taxon>
        <taxon>Craniata</taxon>
        <taxon>Vertebrata</taxon>
        <taxon>Euteleostomi</taxon>
        <taxon>Lepidosauria</taxon>
        <taxon>Squamata</taxon>
        <taxon>Bifurcata</taxon>
        <taxon>Unidentata</taxon>
        <taxon>Episquamata</taxon>
        <taxon>Laterata</taxon>
        <taxon>Lacertibaenia</taxon>
        <taxon>Lacertidae</taxon>
        <taxon>Podarcis</taxon>
    </lineage>
</organism>
<keyword evidence="2" id="KW-1185">Reference proteome</keyword>
<dbReference type="Proteomes" id="UP001178461">
    <property type="component" value="Chromosome 1"/>
</dbReference>
<gene>
    <name evidence="1" type="ORF">PODLI_1B025293</name>
</gene>
<proteinExistence type="predicted"/>
<evidence type="ECO:0000313" key="2">
    <source>
        <dbReference type="Proteomes" id="UP001178461"/>
    </source>
</evidence>
<dbReference type="EMBL" id="OX395126">
    <property type="protein sequence ID" value="CAI5763520.1"/>
    <property type="molecule type" value="Genomic_DNA"/>
</dbReference>
<evidence type="ECO:0000313" key="1">
    <source>
        <dbReference type="EMBL" id="CAI5763520.1"/>
    </source>
</evidence>
<name>A0AA35JP06_9SAUR</name>
<protein>
    <submittedName>
        <fullName evidence="1">Uncharacterized protein</fullName>
    </submittedName>
</protein>
<reference evidence="1" key="1">
    <citation type="submission" date="2022-12" db="EMBL/GenBank/DDBJ databases">
        <authorList>
            <person name="Alioto T."/>
            <person name="Alioto T."/>
            <person name="Gomez Garrido J."/>
        </authorList>
    </citation>
    <scope>NUCLEOTIDE SEQUENCE</scope>
</reference>
<dbReference type="AlphaFoldDB" id="A0AA35JP06"/>